<dbReference type="InterPro" id="IPR057207">
    <property type="entry name" value="FBXL15_LRR"/>
</dbReference>
<dbReference type="SUPFAM" id="SSF81383">
    <property type="entry name" value="F-box domain"/>
    <property type="match status" value="1"/>
</dbReference>
<dbReference type="EMBL" id="SDMP01000006">
    <property type="protein sequence ID" value="RYR55188.1"/>
    <property type="molecule type" value="Genomic_DNA"/>
</dbReference>
<evidence type="ECO:0000259" key="2">
    <source>
        <dbReference type="SMART" id="SM00256"/>
    </source>
</evidence>
<feature type="domain" description="F-box" evidence="2">
    <location>
        <begin position="132"/>
        <end position="173"/>
    </location>
</feature>
<dbReference type="PANTHER" id="PTHR13318">
    <property type="entry name" value="PARTNER OF PAIRED, ISOFORM B-RELATED"/>
    <property type="match status" value="1"/>
</dbReference>
<dbReference type="Gene3D" id="1.20.1280.50">
    <property type="match status" value="1"/>
</dbReference>
<dbReference type="FunFam" id="3.80.10.10:FF:000473">
    <property type="entry name" value="EIN3-binding F-box protein 1"/>
    <property type="match status" value="1"/>
</dbReference>
<dbReference type="SMART" id="SM00367">
    <property type="entry name" value="LRR_CC"/>
    <property type="match status" value="13"/>
</dbReference>
<sequence length="708" mass="75614">MLYCSQESNTAKTEVTALFFFVFFFVFFALFGGFFCGERCGSDLSRFFELCQCLKSSAFPWLNLHVLLRVDNFCPGGSIYACGNPKEASLFLPLGPQVDVYFPPRKRSRISAPFVFNGEWLEQKQKTSIESLPDECLFEILRRLPAGQDRSACACVSKRWLMCLSNICKSEICCNKSAAPESSLSVKEGGDEEFGGEGYLSRSLEGKKATDIRLAAIAVGTASRGGLGKLSIRGSNSDRVVTNLGLKAVGHGCPSLKSLSLWNVATIDDEGLIEIANGCQQLEKLDLCKCPAITDKGLIAVVKKCPNLTELSLESCPNIGNECLSAIGKSCSNLKSIAIKDCSSVGDQGIACLFSSTTLLLSKVKLQALTISDLSLAVIGHYGKAVTDLVLNSLPNVSERGFWVMGNGNGLQKLKSLTVGPCLGLTDVGLEAVGKGCPNLKAIHLRKSTLLSDNGLVSFVKATSSLESLQLEECHRISQLGFLGVLFNCGAILKAISLTSCFGFKDLNMVLPPSSPCESLRSLSILNCPGFGNATLSVLGKQCPQLQHVELSGLDGVRDAGLLSLLESNEGGLVKVNLSDCVNLTDKAVSSLVNLHGWTLEVLNLDGCKNVSDASMVAIAENCPLLCDLDVSKCAITDTGIAALAEAKQFNLQILSLSGCSLVSDRSLPSLKKLGSTLLGLNIQHCNSISSSTVDMLVEQLWRCDILS</sequence>
<dbReference type="FunFam" id="1.20.1280.50:FF:000077">
    <property type="entry name" value="EIN3-binding F-box protein 1"/>
    <property type="match status" value="1"/>
</dbReference>
<keyword evidence="1" id="KW-0472">Membrane</keyword>
<evidence type="ECO:0000313" key="4">
    <source>
        <dbReference type="Proteomes" id="UP000289738"/>
    </source>
</evidence>
<keyword evidence="4" id="KW-1185">Reference proteome</keyword>
<dbReference type="GO" id="GO:0019005">
    <property type="term" value="C:SCF ubiquitin ligase complex"/>
    <property type="evidence" value="ECO:0007669"/>
    <property type="project" value="TreeGrafter"/>
</dbReference>
<dbReference type="SUPFAM" id="SSF52047">
    <property type="entry name" value="RNI-like"/>
    <property type="match status" value="2"/>
</dbReference>
<comment type="caution">
    <text evidence="3">The sequence shown here is derived from an EMBL/GenBank/DDBJ whole genome shotgun (WGS) entry which is preliminary data.</text>
</comment>
<dbReference type="FunFam" id="3.80.10.10:FF:000214">
    <property type="entry name" value="EIN3-binding F-box protein 1"/>
    <property type="match status" value="1"/>
</dbReference>
<dbReference type="Pfam" id="PF00646">
    <property type="entry name" value="F-box"/>
    <property type="match status" value="1"/>
</dbReference>
<keyword evidence="1" id="KW-1133">Transmembrane helix</keyword>
<dbReference type="CDD" id="cd22159">
    <property type="entry name" value="F-box_AtTIR1-like"/>
    <property type="match status" value="1"/>
</dbReference>
<dbReference type="Gene3D" id="3.80.10.10">
    <property type="entry name" value="Ribonuclease Inhibitor"/>
    <property type="match status" value="3"/>
</dbReference>
<dbReference type="InterPro" id="IPR036047">
    <property type="entry name" value="F-box-like_dom_sf"/>
</dbReference>
<accession>A0A445CW90</accession>
<dbReference type="InterPro" id="IPR001810">
    <property type="entry name" value="F-box_dom"/>
</dbReference>
<name>A0A445CW90_ARAHY</name>
<evidence type="ECO:0000313" key="3">
    <source>
        <dbReference type="EMBL" id="RYR55188.1"/>
    </source>
</evidence>
<dbReference type="AlphaFoldDB" id="A0A445CW90"/>
<evidence type="ECO:0000256" key="1">
    <source>
        <dbReference type="SAM" id="Phobius"/>
    </source>
</evidence>
<dbReference type="GO" id="GO:0031146">
    <property type="term" value="P:SCF-dependent proteasomal ubiquitin-dependent protein catabolic process"/>
    <property type="evidence" value="ECO:0007669"/>
    <property type="project" value="TreeGrafter"/>
</dbReference>
<organism evidence="3 4">
    <name type="scientific">Arachis hypogaea</name>
    <name type="common">Peanut</name>
    <dbReference type="NCBI Taxonomy" id="3818"/>
    <lineage>
        <taxon>Eukaryota</taxon>
        <taxon>Viridiplantae</taxon>
        <taxon>Streptophyta</taxon>
        <taxon>Embryophyta</taxon>
        <taxon>Tracheophyta</taxon>
        <taxon>Spermatophyta</taxon>
        <taxon>Magnoliopsida</taxon>
        <taxon>eudicotyledons</taxon>
        <taxon>Gunneridae</taxon>
        <taxon>Pentapetalae</taxon>
        <taxon>rosids</taxon>
        <taxon>fabids</taxon>
        <taxon>Fabales</taxon>
        <taxon>Fabaceae</taxon>
        <taxon>Papilionoideae</taxon>
        <taxon>50 kb inversion clade</taxon>
        <taxon>dalbergioids sensu lato</taxon>
        <taxon>Dalbergieae</taxon>
        <taxon>Pterocarpus clade</taxon>
        <taxon>Arachis</taxon>
    </lineage>
</organism>
<dbReference type="InterPro" id="IPR032675">
    <property type="entry name" value="LRR_dom_sf"/>
</dbReference>
<proteinExistence type="predicted"/>
<dbReference type="FunFam" id="3.80.10.10:FF:000451">
    <property type="entry name" value="EIN3-binding F-box protein 1"/>
    <property type="match status" value="1"/>
</dbReference>
<keyword evidence="1" id="KW-0812">Transmembrane</keyword>
<dbReference type="Pfam" id="PF25372">
    <property type="entry name" value="DUF7885"/>
    <property type="match status" value="2"/>
</dbReference>
<dbReference type="STRING" id="3818.A0A445CW90"/>
<protein>
    <recommendedName>
        <fullName evidence="2">F-box domain-containing protein</fullName>
    </recommendedName>
</protein>
<gene>
    <name evidence="3" type="ORF">Ahy_A06g030439</name>
</gene>
<reference evidence="3 4" key="1">
    <citation type="submission" date="2019-01" db="EMBL/GenBank/DDBJ databases">
        <title>Sequencing of cultivated peanut Arachis hypogaea provides insights into genome evolution and oil improvement.</title>
        <authorList>
            <person name="Chen X."/>
        </authorList>
    </citation>
    <scope>NUCLEOTIDE SEQUENCE [LARGE SCALE GENOMIC DNA]</scope>
    <source>
        <strain evidence="4">cv. Fuhuasheng</strain>
        <tissue evidence="3">Leaves</tissue>
    </source>
</reference>
<dbReference type="SMART" id="SM00256">
    <property type="entry name" value="FBOX"/>
    <property type="match status" value="1"/>
</dbReference>
<dbReference type="Proteomes" id="UP000289738">
    <property type="component" value="Chromosome A06"/>
</dbReference>
<feature type="transmembrane region" description="Helical" evidence="1">
    <location>
        <begin position="15"/>
        <end position="35"/>
    </location>
</feature>
<dbReference type="InterPro" id="IPR006553">
    <property type="entry name" value="Leu-rich_rpt_Cys-con_subtyp"/>
</dbReference>